<evidence type="ECO:0000313" key="1">
    <source>
        <dbReference type="EMBL" id="PIK49421.1"/>
    </source>
</evidence>
<sequence>MEKEGWRFRLTVEGKNEHEPMNVEFLTVPKIPASEEGIPTMEELSKWEHLRLIRGKTIGPRRQDSVEDSRARKVMESTMKKTEDGHYEMGLLWKNDNHDMPLNKAMAESRLESLKRRLSSNKDLHAKYTDVMEGYIKQGYAEPVVNKGIPGNVWYLPHHPVENPHKNKVRVVYDCAARFAGTSLNDQLLKGPDLMNDLLGVLLRFRQGRVAIVSDIEAMFHQVKMIDPDRDVLRFLWWANGDMKTSPRIQNVCTPVWCHFLPVLRRKGPEADSR</sequence>
<dbReference type="InterPro" id="IPR043502">
    <property type="entry name" value="DNA/RNA_pol_sf"/>
</dbReference>
<gene>
    <name evidence="1" type="ORF">BSL78_13721</name>
</gene>
<protein>
    <submittedName>
        <fullName evidence="1">Uncharacterized protein</fullName>
    </submittedName>
</protein>
<dbReference type="SUPFAM" id="SSF56672">
    <property type="entry name" value="DNA/RNA polymerases"/>
    <property type="match status" value="1"/>
</dbReference>
<name>A0A2G8KN42_STIJA</name>
<dbReference type="EMBL" id="MRZV01000467">
    <property type="protein sequence ID" value="PIK49421.1"/>
    <property type="molecule type" value="Genomic_DNA"/>
</dbReference>
<accession>A0A2G8KN42</accession>
<proteinExistence type="predicted"/>
<organism evidence="1 2">
    <name type="scientific">Stichopus japonicus</name>
    <name type="common">Sea cucumber</name>
    <dbReference type="NCBI Taxonomy" id="307972"/>
    <lineage>
        <taxon>Eukaryota</taxon>
        <taxon>Metazoa</taxon>
        <taxon>Echinodermata</taxon>
        <taxon>Eleutherozoa</taxon>
        <taxon>Echinozoa</taxon>
        <taxon>Holothuroidea</taxon>
        <taxon>Aspidochirotacea</taxon>
        <taxon>Aspidochirotida</taxon>
        <taxon>Stichopodidae</taxon>
        <taxon>Apostichopus</taxon>
    </lineage>
</organism>
<dbReference type="STRING" id="307972.A0A2G8KN42"/>
<dbReference type="Proteomes" id="UP000230750">
    <property type="component" value="Unassembled WGS sequence"/>
</dbReference>
<keyword evidence="2" id="KW-1185">Reference proteome</keyword>
<dbReference type="OrthoDB" id="6434680at2759"/>
<evidence type="ECO:0000313" key="2">
    <source>
        <dbReference type="Proteomes" id="UP000230750"/>
    </source>
</evidence>
<comment type="caution">
    <text evidence="1">The sequence shown here is derived from an EMBL/GenBank/DDBJ whole genome shotgun (WGS) entry which is preliminary data.</text>
</comment>
<dbReference type="PANTHER" id="PTHR47331">
    <property type="entry name" value="PHD-TYPE DOMAIN-CONTAINING PROTEIN"/>
    <property type="match status" value="1"/>
</dbReference>
<dbReference type="PANTHER" id="PTHR47331:SF1">
    <property type="entry name" value="GAG-LIKE PROTEIN"/>
    <property type="match status" value="1"/>
</dbReference>
<reference evidence="1 2" key="1">
    <citation type="journal article" date="2017" name="PLoS Biol.">
        <title>The sea cucumber genome provides insights into morphological evolution and visceral regeneration.</title>
        <authorList>
            <person name="Zhang X."/>
            <person name="Sun L."/>
            <person name="Yuan J."/>
            <person name="Sun Y."/>
            <person name="Gao Y."/>
            <person name="Zhang L."/>
            <person name="Li S."/>
            <person name="Dai H."/>
            <person name="Hamel J.F."/>
            <person name="Liu C."/>
            <person name="Yu Y."/>
            <person name="Liu S."/>
            <person name="Lin W."/>
            <person name="Guo K."/>
            <person name="Jin S."/>
            <person name="Xu P."/>
            <person name="Storey K.B."/>
            <person name="Huan P."/>
            <person name="Zhang T."/>
            <person name="Zhou Y."/>
            <person name="Zhang J."/>
            <person name="Lin C."/>
            <person name="Li X."/>
            <person name="Xing L."/>
            <person name="Huo D."/>
            <person name="Sun M."/>
            <person name="Wang L."/>
            <person name="Mercier A."/>
            <person name="Li F."/>
            <person name="Yang H."/>
            <person name="Xiang J."/>
        </authorList>
    </citation>
    <scope>NUCLEOTIDE SEQUENCE [LARGE SCALE GENOMIC DNA]</scope>
    <source>
        <strain evidence="1">Shaxun</strain>
        <tissue evidence="1">Muscle</tissue>
    </source>
</reference>
<dbReference type="AlphaFoldDB" id="A0A2G8KN42"/>